<name>A0A380KCR3_9STRE</name>
<dbReference type="AlphaFoldDB" id="A0A380KCR3"/>
<dbReference type="EMBL" id="UHFN01000007">
    <property type="protein sequence ID" value="SUN62077.1"/>
    <property type="molecule type" value="Genomic_DNA"/>
</dbReference>
<proteinExistence type="inferred from homology"/>
<dbReference type="Gene3D" id="3.40.50.720">
    <property type="entry name" value="NAD(P)-binding Rossmann-like Domain"/>
    <property type="match status" value="1"/>
</dbReference>
<comment type="similarity">
    <text evidence="1">Belongs to the short-chain dehydrogenases/reductases (SDR) family.</text>
</comment>
<gene>
    <name evidence="2" type="primary">hsdA</name>
    <name evidence="2" type="ORF">NCTC12224_01699</name>
</gene>
<keyword evidence="2" id="KW-0560">Oxidoreductase</keyword>
<accession>A0A380KCR3</accession>
<dbReference type="PANTHER" id="PTHR42760">
    <property type="entry name" value="SHORT-CHAIN DEHYDROGENASES/REDUCTASES FAMILY MEMBER"/>
    <property type="match status" value="1"/>
</dbReference>
<dbReference type="InterPro" id="IPR002347">
    <property type="entry name" value="SDR_fam"/>
</dbReference>
<dbReference type="PRINTS" id="PR00081">
    <property type="entry name" value="GDHRDH"/>
</dbReference>
<protein>
    <submittedName>
        <fullName evidence="2">Short chain dehydrogenase</fullName>
        <ecNumber evidence="2">1.1.1.50</ecNumber>
    </submittedName>
</protein>
<dbReference type="NCBIfam" id="NF005395">
    <property type="entry name" value="PRK06940.1"/>
    <property type="match status" value="1"/>
</dbReference>
<dbReference type="Proteomes" id="UP000254924">
    <property type="component" value="Unassembled WGS sequence"/>
</dbReference>
<dbReference type="EC" id="1.1.1.50" evidence="2"/>
<organism evidence="2 3">
    <name type="scientific">Streptococcus hyointestinalis</name>
    <dbReference type="NCBI Taxonomy" id="1337"/>
    <lineage>
        <taxon>Bacteria</taxon>
        <taxon>Bacillati</taxon>
        <taxon>Bacillota</taxon>
        <taxon>Bacilli</taxon>
        <taxon>Lactobacillales</taxon>
        <taxon>Streptococcaceae</taxon>
        <taxon>Streptococcus</taxon>
    </lineage>
</organism>
<evidence type="ECO:0000256" key="1">
    <source>
        <dbReference type="ARBA" id="ARBA00006484"/>
    </source>
</evidence>
<dbReference type="CDD" id="cd05233">
    <property type="entry name" value="SDR_c"/>
    <property type="match status" value="1"/>
</dbReference>
<dbReference type="SUPFAM" id="SSF51735">
    <property type="entry name" value="NAD(P)-binding Rossmann-fold domains"/>
    <property type="match status" value="1"/>
</dbReference>
<dbReference type="InterPro" id="IPR036291">
    <property type="entry name" value="NAD(P)-bd_dom_sf"/>
</dbReference>
<sequence>MTEVVVLIGAGSIGIAIARRVSAGKTILVADLRQENAERVAKTLREAGYNVETATVDIAERVSVQALADKARQMGTIKYLIHAAGVSPSQVDKETVLRVDLYGTALILDIFGDLVTKGSSAIVISSQSGYRLPALGAEKDSLLATTPTEELLDLEMLSDVKDGLEAYQYAKRGNGLRVQSQAVHWGKKGARINTISPGIVMTPLALDELNGPRGAGYKAMIAKTVQGRACTPDEIGALGEFLLRETGSFINGSDFLMDGGVTANYWYGDVDEVR</sequence>
<evidence type="ECO:0000313" key="3">
    <source>
        <dbReference type="Proteomes" id="UP000254924"/>
    </source>
</evidence>
<reference evidence="2 3" key="1">
    <citation type="submission" date="2018-06" db="EMBL/GenBank/DDBJ databases">
        <authorList>
            <consortium name="Pathogen Informatics"/>
            <person name="Doyle S."/>
        </authorList>
    </citation>
    <scope>NUCLEOTIDE SEQUENCE [LARGE SCALE GENOMIC DNA]</scope>
    <source>
        <strain evidence="2 3">NCTC12224</strain>
    </source>
</reference>
<dbReference type="Pfam" id="PF00106">
    <property type="entry name" value="adh_short"/>
    <property type="match status" value="1"/>
</dbReference>
<dbReference type="Pfam" id="PF13561">
    <property type="entry name" value="adh_short_C2"/>
    <property type="match status" value="1"/>
</dbReference>
<dbReference type="GO" id="GO:0140169">
    <property type="term" value="F:3-alpha-hydroxysteroid 3-dehydrogenase [NAD(P)+] activity"/>
    <property type="evidence" value="ECO:0007669"/>
    <property type="project" value="UniProtKB-EC"/>
</dbReference>
<evidence type="ECO:0000313" key="2">
    <source>
        <dbReference type="EMBL" id="SUN62077.1"/>
    </source>
</evidence>
<keyword evidence="3" id="KW-1185">Reference proteome</keyword>
<dbReference type="OrthoDB" id="9803333at2"/>